<dbReference type="InterPro" id="IPR016181">
    <property type="entry name" value="Acyl_CoA_acyltransferase"/>
</dbReference>
<organism evidence="4 5">
    <name type="scientific">Sulfitobacter albidus</name>
    <dbReference type="NCBI Taxonomy" id="2829501"/>
    <lineage>
        <taxon>Bacteria</taxon>
        <taxon>Pseudomonadati</taxon>
        <taxon>Pseudomonadota</taxon>
        <taxon>Alphaproteobacteria</taxon>
        <taxon>Rhodobacterales</taxon>
        <taxon>Roseobacteraceae</taxon>
        <taxon>Sulfitobacter</taxon>
    </lineage>
</organism>
<dbReference type="Pfam" id="PF00583">
    <property type="entry name" value="Acetyltransf_1"/>
    <property type="match status" value="1"/>
</dbReference>
<protein>
    <submittedName>
        <fullName evidence="4">GNAT family N-acetyltransferase</fullName>
    </submittedName>
</protein>
<reference evidence="4" key="1">
    <citation type="submission" date="2021-04" db="EMBL/GenBank/DDBJ databases">
        <title>Complete genome sequence for Sulfitobacter sp. strain JK7-1.</title>
        <authorList>
            <person name="Park S.-J."/>
        </authorList>
    </citation>
    <scope>NUCLEOTIDE SEQUENCE</scope>
    <source>
        <strain evidence="4">JK7-1</strain>
    </source>
</reference>
<dbReference type="EMBL" id="CP073581">
    <property type="protein sequence ID" value="QUJ75919.1"/>
    <property type="molecule type" value="Genomic_DNA"/>
</dbReference>
<evidence type="ECO:0000313" key="4">
    <source>
        <dbReference type="EMBL" id="QUJ75919.1"/>
    </source>
</evidence>
<dbReference type="PROSITE" id="PS51186">
    <property type="entry name" value="GNAT"/>
    <property type="match status" value="1"/>
</dbReference>
<dbReference type="RefSeq" id="WP_212704118.1">
    <property type="nucleotide sequence ID" value="NZ_CP073581.1"/>
</dbReference>
<dbReference type="InterPro" id="IPR000182">
    <property type="entry name" value="GNAT_dom"/>
</dbReference>
<gene>
    <name evidence="4" type="ORF">KDD17_13410</name>
</gene>
<dbReference type="PANTHER" id="PTHR43877">
    <property type="entry name" value="AMINOALKYLPHOSPHONATE N-ACETYLTRANSFERASE-RELATED-RELATED"/>
    <property type="match status" value="1"/>
</dbReference>
<sequence>MTPDLARLMAVVEGTWPPAAREAQGPWVLRDGDGGGKRVSATSATAPVTDADIDAAEAHGRLFQTQPGDDLDRALAARGYTAFDEVVLYAAPIDLLTDVPIPRVTCFTIWEPLAIMAEIWAKGGIGPARLRVMGRAAVKTGILARWNEKPAGVAFVGVHDRVAMVHAVEVLEHQRRQGVAEWIMRAAAFWGRDAGAAHLSVLCVAQNAPANALYQKLGFAEVGRYHYRQPPE</sequence>
<keyword evidence="1" id="KW-0808">Transferase</keyword>
<dbReference type="InterPro" id="IPR050832">
    <property type="entry name" value="Bact_Acetyltransf"/>
</dbReference>
<keyword evidence="5" id="KW-1185">Reference proteome</keyword>
<feature type="domain" description="N-acetyltransferase" evidence="3">
    <location>
        <begin position="99"/>
        <end position="232"/>
    </location>
</feature>
<dbReference type="AlphaFoldDB" id="A0A975PLQ0"/>
<dbReference type="Gene3D" id="3.40.630.30">
    <property type="match status" value="1"/>
</dbReference>
<dbReference type="CDD" id="cd04301">
    <property type="entry name" value="NAT_SF"/>
    <property type="match status" value="1"/>
</dbReference>
<dbReference type="Proteomes" id="UP000683291">
    <property type="component" value="Chromosome 1"/>
</dbReference>
<evidence type="ECO:0000256" key="2">
    <source>
        <dbReference type="ARBA" id="ARBA00023315"/>
    </source>
</evidence>
<dbReference type="GO" id="GO:0016747">
    <property type="term" value="F:acyltransferase activity, transferring groups other than amino-acyl groups"/>
    <property type="evidence" value="ECO:0007669"/>
    <property type="project" value="InterPro"/>
</dbReference>
<evidence type="ECO:0000256" key="1">
    <source>
        <dbReference type="ARBA" id="ARBA00022679"/>
    </source>
</evidence>
<accession>A0A975PLQ0</accession>
<evidence type="ECO:0000259" key="3">
    <source>
        <dbReference type="PROSITE" id="PS51186"/>
    </source>
</evidence>
<name>A0A975PLQ0_9RHOB</name>
<dbReference type="PANTHER" id="PTHR43877:SF1">
    <property type="entry name" value="ACETYLTRANSFERASE"/>
    <property type="match status" value="1"/>
</dbReference>
<keyword evidence="2" id="KW-0012">Acyltransferase</keyword>
<dbReference type="SUPFAM" id="SSF55729">
    <property type="entry name" value="Acyl-CoA N-acyltransferases (Nat)"/>
    <property type="match status" value="1"/>
</dbReference>
<evidence type="ECO:0000313" key="5">
    <source>
        <dbReference type="Proteomes" id="UP000683291"/>
    </source>
</evidence>
<dbReference type="KEGG" id="sual:KDD17_13410"/>
<proteinExistence type="predicted"/>